<name>A0A9Q0P4K2_9ROSI</name>
<evidence type="ECO:0000313" key="2">
    <source>
        <dbReference type="EMBL" id="KAJ6681367.1"/>
    </source>
</evidence>
<organism evidence="2 3">
    <name type="scientific">Salix koriyanagi</name>
    <dbReference type="NCBI Taxonomy" id="2511006"/>
    <lineage>
        <taxon>Eukaryota</taxon>
        <taxon>Viridiplantae</taxon>
        <taxon>Streptophyta</taxon>
        <taxon>Embryophyta</taxon>
        <taxon>Tracheophyta</taxon>
        <taxon>Spermatophyta</taxon>
        <taxon>Magnoliopsida</taxon>
        <taxon>eudicotyledons</taxon>
        <taxon>Gunneridae</taxon>
        <taxon>Pentapetalae</taxon>
        <taxon>rosids</taxon>
        <taxon>fabids</taxon>
        <taxon>Malpighiales</taxon>
        <taxon>Salicaceae</taxon>
        <taxon>Saliceae</taxon>
        <taxon>Salix</taxon>
    </lineage>
</organism>
<feature type="region of interest" description="Disordered" evidence="1">
    <location>
        <begin position="1"/>
        <end position="35"/>
    </location>
</feature>
<gene>
    <name evidence="2" type="ORF">OIU74_019782</name>
</gene>
<keyword evidence="3" id="KW-1185">Reference proteome</keyword>
<dbReference type="AlphaFoldDB" id="A0A9Q0P4K2"/>
<dbReference type="Proteomes" id="UP001151752">
    <property type="component" value="Chromosome 5"/>
</dbReference>
<sequence length="114" mass="12537">MQLEMSEDIRLGSPDDGSNNLDSDFPVTGPDNLVDHQNRADSYRAESARRWTLLQDNPFNSGNPQPSASGKKNGTCISFPSPLFFFLQIRGKKTNGSACISQIFLLGETIIDQS</sequence>
<evidence type="ECO:0000313" key="3">
    <source>
        <dbReference type="Proteomes" id="UP001151752"/>
    </source>
</evidence>
<reference evidence="2" key="1">
    <citation type="submission" date="2022-11" db="EMBL/GenBank/DDBJ databases">
        <authorList>
            <person name="Hyden B.L."/>
            <person name="Feng K."/>
            <person name="Yates T."/>
            <person name="Jawdy S."/>
            <person name="Smart L.B."/>
            <person name="Muchero W."/>
        </authorList>
    </citation>
    <scope>NUCLEOTIDE SEQUENCE</scope>
    <source>
        <tissue evidence="2">Shoot tip</tissue>
    </source>
</reference>
<comment type="caution">
    <text evidence="2">The sequence shown here is derived from an EMBL/GenBank/DDBJ whole genome shotgun (WGS) entry which is preliminary data.</text>
</comment>
<evidence type="ECO:0000256" key="1">
    <source>
        <dbReference type="SAM" id="MobiDB-lite"/>
    </source>
</evidence>
<reference evidence="2" key="2">
    <citation type="journal article" date="2023" name="Int. J. Mol. Sci.">
        <title>De Novo Assembly and Annotation of 11 Diverse Shrub Willow (Salix) Genomes Reveals Novel Gene Organization in Sex-Linked Regions.</title>
        <authorList>
            <person name="Hyden B."/>
            <person name="Feng K."/>
            <person name="Yates T.B."/>
            <person name="Jawdy S."/>
            <person name="Cereghino C."/>
            <person name="Smart L.B."/>
            <person name="Muchero W."/>
        </authorList>
    </citation>
    <scope>NUCLEOTIDE SEQUENCE</scope>
    <source>
        <tissue evidence="2">Shoot tip</tissue>
    </source>
</reference>
<dbReference type="EMBL" id="JAPFFM010000020">
    <property type="protein sequence ID" value="KAJ6681367.1"/>
    <property type="molecule type" value="Genomic_DNA"/>
</dbReference>
<accession>A0A9Q0P4K2</accession>
<protein>
    <submittedName>
        <fullName evidence="2">Uncharacterized protein</fullName>
    </submittedName>
</protein>
<proteinExistence type="predicted"/>